<dbReference type="Proteomes" id="UP001341245">
    <property type="component" value="Unassembled WGS sequence"/>
</dbReference>
<evidence type="ECO:0000313" key="2">
    <source>
        <dbReference type="Proteomes" id="UP001341245"/>
    </source>
</evidence>
<name>A0ABR0TPY2_AURPU</name>
<protein>
    <submittedName>
        <fullName evidence="1">Uncharacterized protein</fullName>
    </submittedName>
</protein>
<reference evidence="1 2" key="1">
    <citation type="submission" date="2023-11" db="EMBL/GenBank/DDBJ databases">
        <title>Draft genome sequence and annotation of the polyextremotolerant black yeast-like fungus Aureobasidium pullulans NRRL 62042.</title>
        <authorList>
            <person name="Dielentheis-Frenken M.R.E."/>
            <person name="Wibberg D."/>
            <person name="Blank L.M."/>
            <person name="Tiso T."/>
        </authorList>
    </citation>
    <scope>NUCLEOTIDE SEQUENCE [LARGE SCALE GENOMIC DNA]</scope>
    <source>
        <strain evidence="1 2">NRRL 62042</strain>
    </source>
</reference>
<gene>
    <name evidence="1" type="ORF">QM012_006907</name>
</gene>
<comment type="caution">
    <text evidence="1">The sequence shown here is derived from an EMBL/GenBank/DDBJ whole genome shotgun (WGS) entry which is preliminary data.</text>
</comment>
<accession>A0ABR0TPY2</accession>
<sequence>MCRRTRFTYQSCPHEFMRLDELCDKAKAGEPDCVSVVFVEQLEGACRACREKKEQDDWLAGYHAGMEERRLADEARDKANKDQTEKN</sequence>
<evidence type="ECO:0000313" key="1">
    <source>
        <dbReference type="EMBL" id="KAK6006497.1"/>
    </source>
</evidence>
<organism evidence="1 2">
    <name type="scientific">Aureobasidium pullulans</name>
    <name type="common">Black yeast</name>
    <name type="synonym">Pullularia pullulans</name>
    <dbReference type="NCBI Taxonomy" id="5580"/>
    <lineage>
        <taxon>Eukaryota</taxon>
        <taxon>Fungi</taxon>
        <taxon>Dikarya</taxon>
        <taxon>Ascomycota</taxon>
        <taxon>Pezizomycotina</taxon>
        <taxon>Dothideomycetes</taxon>
        <taxon>Dothideomycetidae</taxon>
        <taxon>Dothideales</taxon>
        <taxon>Saccotheciaceae</taxon>
        <taxon>Aureobasidium</taxon>
    </lineage>
</organism>
<dbReference type="EMBL" id="JASGXD010000004">
    <property type="protein sequence ID" value="KAK6006497.1"/>
    <property type="molecule type" value="Genomic_DNA"/>
</dbReference>
<proteinExistence type="predicted"/>
<keyword evidence="2" id="KW-1185">Reference proteome</keyword>